<name>A0A2W1BJW8_HELAM</name>
<evidence type="ECO:0000256" key="1">
    <source>
        <dbReference type="SAM" id="SignalP"/>
    </source>
</evidence>
<sequence length="580" mass="67710">MVYFVLTFRASILLWALFASTSSEKIKGRLPDVGIISSFLEQFIRPYINSFRVNKPNQRSKDESKVEKAIRQKIAALKPMLQDSEESDKPKVESENNLTLEGNDETTIIEFLPKAKIKNKKEEKPLLRDVKQEDPFQKNIQKYKQLRQDIKKRLEKEKTATATRKLITRTLDEMIAQMIERQCTWQTVDTTELKNKLFKGPKNARRSMTQLKKLSNDDWMSLRKQYMNFLKFNHGKEDDFMRQFHDFFSNVMNDTLNLSTRYKIRCQLIKVDDNRQALRQNKVVEKNPCDSFKVCSDELREFLTNFYTYVNDTAVSTFRNYAAMYIRDVKSDIEIDKDTVLSTCEKISNTAERKVSKIFRKQVENFTLDENKNKVANIQHIGDFITATTEEVKATLKKNLESELGSMKTKLFATVKDDLAVNLKVDMENLGRLFNDRICTLFVLCNSRNSARRQGNPWTFTPKKTEDIYVKVQLTFDDELKDSLRFGRQRKWQGDMTHRFNKNLAAVEQRRYNNISLTRTTLGSTTKKVIVTKTTNSTKASTTRRHITSTSSTIRPSVLPTKIRLFKAKEETRILGNNHI</sequence>
<proteinExistence type="predicted"/>
<evidence type="ECO:0000313" key="3">
    <source>
        <dbReference type="Proteomes" id="UP000249218"/>
    </source>
</evidence>
<gene>
    <name evidence="2" type="primary">HaOG208453</name>
    <name evidence="2" type="ORF">B5X24_HaOG208453</name>
</gene>
<keyword evidence="1" id="KW-0732">Signal</keyword>
<accession>A0A2W1BJW8</accession>
<keyword evidence="3" id="KW-1185">Reference proteome</keyword>
<dbReference type="OrthoDB" id="10261302at2759"/>
<organism evidence="2 3">
    <name type="scientific">Helicoverpa armigera</name>
    <name type="common">Cotton bollworm</name>
    <name type="synonym">Heliothis armigera</name>
    <dbReference type="NCBI Taxonomy" id="29058"/>
    <lineage>
        <taxon>Eukaryota</taxon>
        <taxon>Metazoa</taxon>
        <taxon>Ecdysozoa</taxon>
        <taxon>Arthropoda</taxon>
        <taxon>Hexapoda</taxon>
        <taxon>Insecta</taxon>
        <taxon>Pterygota</taxon>
        <taxon>Neoptera</taxon>
        <taxon>Endopterygota</taxon>
        <taxon>Lepidoptera</taxon>
        <taxon>Glossata</taxon>
        <taxon>Ditrysia</taxon>
        <taxon>Noctuoidea</taxon>
        <taxon>Noctuidae</taxon>
        <taxon>Heliothinae</taxon>
        <taxon>Helicoverpa</taxon>
    </lineage>
</organism>
<feature type="signal peptide" evidence="1">
    <location>
        <begin position="1"/>
        <end position="23"/>
    </location>
</feature>
<dbReference type="EMBL" id="KZ150074">
    <property type="protein sequence ID" value="PZC73995.1"/>
    <property type="molecule type" value="Genomic_DNA"/>
</dbReference>
<reference evidence="2 3" key="1">
    <citation type="journal article" date="2017" name="BMC Biol.">
        <title>Genomic innovations, transcriptional plasticity and gene loss underlying the evolution and divergence of two highly polyphagous and invasive Helicoverpa pest species.</title>
        <authorList>
            <person name="Pearce S.L."/>
            <person name="Clarke D.F."/>
            <person name="East P.D."/>
            <person name="Elfekih S."/>
            <person name="Gordon K.H."/>
            <person name="Jermiin L.S."/>
            <person name="McGaughran A."/>
            <person name="Oakeshott J.G."/>
            <person name="Papanikolaou A."/>
            <person name="Perera O.P."/>
            <person name="Rane R.V."/>
            <person name="Richards S."/>
            <person name="Tay W.T."/>
            <person name="Walsh T.K."/>
            <person name="Anderson A."/>
            <person name="Anderson C.J."/>
            <person name="Asgari S."/>
            <person name="Board P.G."/>
            <person name="Bretschneider A."/>
            <person name="Campbell P.M."/>
            <person name="Chertemps T."/>
            <person name="Christeller J.T."/>
            <person name="Coppin C.W."/>
            <person name="Downes S.J."/>
            <person name="Duan G."/>
            <person name="Farnsworth C.A."/>
            <person name="Good R.T."/>
            <person name="Han L.B."/>
            <person name="Han Y.C."/>
            <person name="Hatje K."/>
            <person name="Horne I."/>
            <person name="Huang Y.P."/>
            <person name="Hughes D.S."/>
            <person name="Jacquin-Joly E."/>
            <person name="James W."/>
            <person name="Jhangiani S."/>
            <person name="Kollmar M."/>
            <person name="Kuwar S.S."/>
            <person name="Li S."/>
            <person name="Liu N.Y."/>
            <person name="Maibeche M.T."/>
            <person name="Miller J.R."/>
            <person name="Montagne N."/>
            <person name="Perry T."/>
            <person name="Qu J."/>
            <person name="Song S.V."/>
            <person name="Sutton G.G."/>
            <person name="Vogel H."/>
            <person name="Walenz B.P."/>
            <person name="Xu W."/>
            <person name="Zhang H.J."/>
            <person name="Zou Z."/>
            <person name="Batterham P."/>
            <person name="Edwards O.R."/>
            <person name="Feyereisen R."/>
            <person name="Gibbs R.A."/>
            <person name="Heckel D.G."/>
            <person name="McGrath A."/>
            <person name="Robin C."/>
            <person name="Scherer S.E."/>
            <person name="Worley K.C."/>
            <person name="Wu Y.D."/>
        </authorList>
    </citation>
    <scope>NUCLEOTIDE SEQUENCE [LARGE SCALE GENOMIC DNA]</scope>
    <source>
        <strain evidence="2">Harm_GR_Male_#8</strain>
        <tissue evidence="2">Whole organism</tissue>
    </source>
</reference>
<dbReference type="AlphaFoldDB" id="A0A2W1BJW8"/>
<feature type="chain" id="PRO_5016013646" evidence="1">
    <location>
        <begin position="24"/>
        <end position="580"/>
    </location>
</feature>
<evidence type="ECO:0000313" key="2">
    <source>
        <dbReference type="EMBL" id="PZC73995.1"/>
    </source>
</evidence>
<dbReference type="Proteomes" id="UP000249218">
    <property type="component" value="Unassembled WGS sequence"/>
</dbReference>
<protein>
    <submittedName>
        <fullName evidence="2">Uncharacterized protein</fullName>
    </submittedName>
</protein>